<comment type="subcellular location">
    <subcellularLocation>
        <location evidence="2">Membrane</location>
        <topology evidence="2">Multi-pass membrane protein</topology>
    </subcellularLocation>
</comment>
<evidence type="ECO:0000259" key="14">
    <source>
        <dbReference type="PROSITE" id="PS50112"/>
    </source>
</evidence>
<protein>
    <recommendedName>
        <fullName evidence="3">histidine kinase</fullName>
        <ecNumber evidence="3">2.7.13.3</ecNumber>
    </recommendedName>
</protein>
<dbReference type="PANTHER" id="PTHR42878:SF7">
    <property type="entry name" value="SENSOR HISTIDINE KINASE GLRK"/>
    <property type="match status" value="1"/>
</dbReference>
<dbReference type="InterPro" id="IPR035965">
    <property type="entry name" value="PAS-like_dom_sf"/>
</dbReference>
<keyword evidence="9" id="KW-0067">ATP-binding</keyword>
<dbReference type="NCBIfam" id="TIGR00229">
    <property type="entry name" value="sensory_box"/>
    <property type="match status" value="2"/>
</dbReference>
<dbReference type="Gene3D" id="3.30.565.10">
    <property type="entry name" value="Histidine kinase-like ATPase, C-terminal domain"/>
    <property type="match status" value="1"/>
</dbReference>
<dbReference type="SUPFAM" id="SSF55785">
    <property type="entry name" value="PYP-like sensor domain (PAS domain)"/>
    <property type="match status" value="3"/>
</dbReference>
<feature type="domain" description="PAS" evidence="14">
    <location>
        <begin position="250"/>
        <end position="320"/>
    </location>
</feature>
<dbReference type="EMBL" id="CP016359">
    <property type="protein sequence ID" value="APU67594.1"/>
    <property type="molecule type" value="Genomic_DNA"/>
</dbReference>
<dbReference type="GO" id="GO:0000155">
    <property type="term" value="F:phosphorelay sensor kinase activity"/>
    <property type="evidence" value="ECO:0007669"/>
    <property type="project" value="InterPro"/>
</dbReference>
<evidence type="ECO:0000259" key="15">
    <source>
        <dbReference type="PROSITE" id="PS50113"/>
    </source>
</evidence>
<evidence type="ECO:0000313" key="17">
    <source>
        <dbReference type="Proteomes" id="UP000186230"/>
    </source>
</evidence>
<reference evidence="16 17" key="1">
    <citation type="submission" date="2016-07" db="EMBL/GenBank/DDBJ databases">
        <title>Multi-omics approach to identify versatile polysaccharide utilization systems of a marine flavobacterium Gramella flava.</title>
        <authorList>
            <person name="Tang K."/>
        </authorList>
    </citation>
    <scope>NUCLEOTIDE SEQUENCE [LARGE SCALE GENOMIC DNA]</scope>
    <source>
        <strain evidence="16 17">JLT2011</strain>
    </source>
</reference>
<dbReference type="InterPro" id="IPR000014">
    <property type="entry name" value="PAS"/>
</dbReference>
<dbReference type="AlphaFoldDB" id="A0A1L7I306"/>
<dbReference type="SMART" id="SM00091">
    <property type="entry name" value="PAS"/>
    <property type="match status" value="3"/>
</dbReference>
<dbReference type="GO" id="GO:0007234">
    <property type="term" value="P:osmosensory signaling via phosphorelay pathway"/>
    <property type="evidence" value="ECO:0007669"/>
    <property type="project" value="TreeGrafter"/>
</dbReference>
<dbReference type="FunFam" id="3.30.565.10:FF:000006">
    <property type="entry name" value="Sensor histidine kinase WalK"/>
    <property type="match status" value="1"/>
</dbReference>
<dbReference type="GO" id="GO:0030295">
    <property type="term" value="F:protein kinase activator activity"/>
    <property type="evidence" value="ECO:0007669"/>
    <property type="project" value="TreeGrafter"/>
</dbReference>
<dbReference type="SMART" id="SM00086">
    <property type="entry name" value="PAC"/>
    <property type="match status" value="3"/>
</dbReference>
<dbReference type="InterPro" id="IPR001610">
    <property type="entry name" value="PAC"/>
</dbReference>
<dbReference type="PANTHER" id="PTHR42878">
    <property type="entry name" value="TWO-COMPONENT HISTIDINE KINASE"/>
    <property type="match status" value="1"/>
</dbReference>
<dbReference type="Pfam" id="PF00512">
    <property type="entry name" value="HisKA"/>
    <property type="match status" value="1"/>
</dbReference>
<dbReference type="SUPFAM" id="SSF55781">
    <property type="entry name" value="GAF domain-like"/>
    <property type="match status" value="1"/>
</dbReference>
<evidence type="ECO:0000256" key="6">
    <source>
        <dbReference type="ARBA" id="ARBA00022692"/>
    </source>
</evidence>
<dbReference type="FunFam" id="1.10.287.130:FF:000001">
    <property type="entry name" value="Two-component sensor histidine kinase"/>
    <property type="match status" value="1"/>
</dbReference>
<dbReference type="EC" id="2.7.13.3" evidence="3"/>
<gene>
    <name evidence="16" type="ORF">GRFL_0870</name>
</gene>
<dbReference type="Proteomes" id="UP000186230">
    <property type="component" value="Chromosome"/>
</dbReference>
<feature type="domain" description="Histidine kinase" evidence="13">
    <location>
        <begin position="559"/>
        <end position="770"/>
    </location>
</feature>
<keyword evidence="6" id="KW-0812">Transmembrane</keyword>
<dbReference type="SUPFAM" id="SSF47384">
    <property type="entry name" value="Homodimeric domain of signal transducing histidine kinase"/>
    <property type="match status" value="1"/>
</dbReference>
<dbReference type="Pfam" id="PF02518">
    <property type="entry name" value="HATPase_c"/>
    <property type="match status" value="1"/>
</dbReference>
<dbReference type="InterPro" id="IPR003594">
    <property type="entry name" value="HATPase_dom"/>
</dbReference>
<dbReference type="KEGG" id="gfl:GRFL_0870"/>
<dbReference type="InterPro" id="IPR036097">
    <property type="entry name" value="HisK_dim/P_sf"/>
</dbReference>
<dbReference type="PROSITE" id="PS50112">
    <property type="entry name" value="PAS"/>
    <property type="match status" value="2"/>
</dbReference>
<keyword evidence="5" id="KW-0808">Transferase</keyword>
<dbReference type="CDD" id="cd00082">
    <property type="entry name" value="HisKA"/>
    <property type="match status" value="1"/>
</dbReference>
<dbReference type="GO" id="GO:0000156">
    <property type="term" value="F:phosphorelay response regulator activity"/>
    <property type="evidence" value="ECO:0007669"/>
    <property type="project" value="TreeGrafter"/>
</dbReference>
<dbReference type="SUPFAM" id="SSF55874">
    <property type="entry name" value="ATPase domain of HSP90 chaperone/DNA topoisomerase II/histidine kinase"/>
    <property type="match status" value="1"/>
</dbReference>
<keyword evidence="7" id="KW-0547">Nucleotide-binding</keyword>
<dbReference type="Gene3D" id="3.30.450.40">
    <property type="match status" value="1"/>
</dbReference>
<evidence type="ECO:0000256" key="3">
    <source>
        <dbReference type="ARBA" id="ARBA00012438"/>
    </source>
</evidence>
<feature type="domain" description="PAC" evidence="15">
    <location>
        <begin position="323"/>
        <end position="375"/>
    </location>
</feature>
<evidence type="ECO:0000256" key="9">
    <source>
        <dbReference type="ARBA" id="ARBA00022840"/>
    </source>
</evidence>
<dbReference type="PROSITE" id="PS50109">
    <property type="entry name" value="HIS_KIN"/>
    <property type="match status" value="1"/>
</dbReference>
<dbReference type="Gene3D" id="3.30.450.20">
    <property type="entry name" value="PAS domain"/>
    <property type="match status" value="3"/>
</dbReference>
<keyword evidence="4" id="KW-0597">Phosphoprotein</keyword>
<dbReference type="InterPro" id="IPR036890">
    <property type="entry name" value="HATPase_C_sf"/>
</dbReference>
<organism evidence="16 17">
    <name type="scientific">Christiangramia flava JLT2011</name>
    <dbReference type="NCBI Taxonomy" id="1229726"/>
    <lineage>
        <taxon>Bacteria</taxon>
        <taxon>Pseudomonadati</taxon>
        <taxon>Bacteroidota</taxon>
        <taxon>Flavobacteriia</taxon>
        <taxon>Flavobacteriales</taxon>
        <taxon>Flavobacteriaceae</taxon>
        <taxon>Christiangramia</taxon>
    </lineage>
</organism>
<dbReference type="SMART" id="SM00388">
    <property type="entry name" value="HisKA"/>
    <property type="match status" value="1"/>
</dbReference>
<accession>A0A1L7I306</accession>
<keyword evidence="17" id="KW-1185">Reference proteome</keyword>
<dbReference type="RefSeq" id="WP_083643454.1">
    <property type="nucleotide sequence ID" value="NZ_AMRU01000003.1"/>
</dbReference>
<feature type="domain" description="PAS" evidence="14">
    <location>
        <begin position="128"/>
        <end position="197"/>
    </location>
</feature>
<dbReference type="InterPro" id="IPR029016">
    <property type="entry name" value="GAF-like_dom_sf"/>
</dbReference>
<sequence>MEFEPSAEILKCSPIPYYHCDINGKIISYNDAAKNVWGREPNLADDLWSGALKEYYYDGTPVQKAEHPAAQILQKSAFDTRTELRVEQPNGSLKYILLVAQPSFNKSDLVGGYFYMLDFTEFRVNNIKNASLSTIIETSDDAIITKDLQGKITSWNQAAERIFGYSEKEAIGKPITMLFPNSRLHEEDVIISQLKSGQRIDHFETIRLNKDGKPIAIELNISPIKNVHGKVIGASKVARDISEHISSHEKKEILSAIVESSDDAIISKNLDSIIISWNKGAQKIFGYTEQEAIGNSITMLIPENKLSEEVEILSKIRKGEKIDHFETVRKHKSGRDITVSITVSPLKNHKGEIVGASKVARDITQQVEYQKALEKYNRNLEILNSIGKSISEKNDFKEVLQWIVDTTYRLTNSQLVMFFYEVKSRHKVHSYAAVSGRSKHFLEDIGVSRFKDIVPKSNAQSLIFNLNDEVEILNKRKSIYEKLHSLLGSSNFMVLPLSSEHHAAGGGFIFCSNQPDYYRSQDLLLIRNIASQVSATLQNSYLFEKIKQLNAKKDEFIAVASHELKTPLTSLKGYLQLLQHTNQNPATDGFIDKSLTQVERLNGLVDDLLNMSRLDSGRLDFKKRIFDLNKVIIDVVANFKYTHPSHEILFDVQQELLVFGDAQRIEQVIINLISNAIKYSPFSNTIEITATKSVDSIIVSVRDYGIGVKEEHQKFLFDRFYRAENSTGIGGLGIGLYLSKEIIKRHKGEIGYRKPPGSGSEFYFTLPYVDDFKETNNDITKLN</sequence>
<evidence type="ECO:0000256" key="12">
    <source>
        <dbReference type="ARBA" id="ARBA00023136"/>
    </source>
</evidence>
<evidence type="ECO:0000256" key="2">
    <source>
        <dbReference type="ARBA" id="ARBA00004141"/>
    </source>
</evidence>
<name>A0A1L7I306_9FLAO</name>
<keyword evidence="8" id="KW-0418">Kinase</keyword>
<evidence type="ECO:0000256" key="10">
    <source>
        <dbReference type="ARBA" id="ARBA00022989"/>
    </source>
</evidence>
<dbReference type="InterPro" id="IPR004358">
    <property type="entry name" value="Sig_transdc_His_kin-like_C"/>
</dbReference>
<evidence type="ECO:0000256" key="8">
    <source>
        <dbReference type="ARBA" id="ARBA00022777"/>
    </source>
</evidence>
<evidence type="ECO:0000256" key="11">
    <source>
        <dbReference type="ARBA" id="ARBA00023012"/>
    </source>
</evidence>
<keyword evidence="12" id="KW-0472">Membrane</keyword>
<comment type="catalytic activity">
    <reaction evidence="1">
        <text>ATP + protein L-histidine = ADP + protein N-phospho-L-histidine.</text>
        <dbReference type="EC" id="2.7.13.3"/>
    </reaction>
</comment>
<dbReference type="CDD" id="cd00075">
    <property type="entry name" value="HATPase"/>
    <property type="match status" value="1"/>
</dbReference>
<dbReference type="InterPro" id="IPR013767">
    <property type="entry name" value="PAS_fold"/>
</dbReference>
<evidence type="ECO:0000256" key="4">
    <source>
        <dbReference type="ARBA" id="ARBA00022553"/>
    </source>
</evidence>
<evidence type="ECO:0000259" key="13">
    <source>
        <dbReference type="PROSITE" id="PS50109"/>
    </source>
</evidence>
<dbReference type="OrthoDB" id="9808408at2"/>
<dbReference type="InterPro" id="IPR003661">
    <property type="entry name" value="HisK_dim/P_dom"/>
</dbReference>
<dbReference type="GO" id="GO:0006355">
    <property type="term" value="P:regulation of DNA-templated transcription"/>
    <property type="evidence" value="ECO:0007669"/>
    <property type="project" value="InterPro"/>
</dbReference>
<dbReference type="CDD" id="cd00130">
    <property type="entry name" value="PAS"/>
    <property type="match status" value="2"/>
</dbReference>
<dbReference type="Pfam" id="PF00989">
    <property type="entry name" value="PAS"/>
    <property type="match status" value="2"/>
</dbReference>
<dbReference type="GO" id="GO:0016020">
    <property type="term" value="C:membrane"/>
    <property type="evidence" value="ECO:0007669"/>
    <property type="project" value="UniProtKB-SubCell"/>
</dbReference>
<dbReference type="STRING" id="1229726.GRFL_0870"/>
<proteinExistence type="predicted"/>
<dbReference type="SMART" id="SM00387">
    <property type="entry name" value="HATPase_c"/>
    <property type="match status" value="1"/>
</dbReference>
<dbReference type="Gene3D" id="1.10.287.130">
    <property type="match status" value="1"/>
</dbReference>
<dbReference type="PRINTS" id="PR00344">
    <property type="entry name" value="BCTRLSENSOR"/>
</dbReference>
<dbReference type="GO" id="GO:0005524">
    <property type="term" value="F:ATP binding"/>
    <property type="evidence" value="ECO:0007669"/>
    <property type="project" value="UniProtKB-KW"/>
</dbReference>
<evidence type="ECO:0000256" key="1">
    <source>
        <dbReference type="ARBA" id="ARBA00000085"/>
    </source>
</evidence>
<evidence type="ECO:0000313" key="16">
    <source>
        <dbReference type="EMBL" id="APU67594.1"/>
    </source>
</evidence>
<feature type="domain" description="PAC" evidence="15">
    <location>
        <begin position="201"/>
        <end position="253"/>
    </location>
</feature>
<keyword evidence="11" id="KW-0902">Two-component regulatory system</keyword>
<evidence type="ECO:0000256" key="5">
    <source>
        <dbReference type="ARBA" id="ARBA00022679"/>
    </source>
</evidence>
<dbReference type="InterPro" id="IPR005467">
    <property type="entry name" value="His_kinase_dom"/>
</dbReference>
<keyword evidence="10" id="KW-1133">Transmembrane helix</keyword>
<dbReference type="InterPro" id="IPR000700">
    <property type="entry name" value="PAS-assoc_C"/>
</dbReference>
<dbReference type="PROSITE" id="PS50113">
    <property type="entry name" value="PAC"/>
    <property type="match status" value="2"/>
</dbReference>
<dbReference type="InterPro" id="IPR050351">
    <property type="entry name" value="BphY/WalK/GraS-like"/>
</dbReference>
<evidence type="ECO:0000256" key="7">
    <source>
        <dbReference type="ARBA" id="ARBA00022741"/>
    </source>
</evidence>